<keyword evidence="6 9" id="KW-1133">Transmembrane helix</keyword>
<keyword evidence="4 9" id="KW-0808">Transferase</keyword>
<evidence type="ECO:0000259" key="10">
    <source>
        <dbReference type="PROSITE" id="PS50263"/>
    </source>
</evidence>
<name>A0A6C0GF38_9BACT</name>
<reference evidence="11 12" key="1">
    <citation type="submission" date="2020-01" db="EMBL/GenBank/DDBJ databases">
        <authorList>
            <person name="Kim M.K."/>
        </authorList>
    </citation>
    <scope>NUCLEOTIDE SEQUENCE [LARGE SCALE GENOMIC DNA]</scope>
    <source>
        <strain evidence="11 12">172606-1</strain>
    </source>
</reference>
<accession>A0A6C0GF38</accession>
<dbReference type="Gene3D" id="3.60.110.10">
    <property type="entry name" value="Carbon-nitrogen hydrolase"/>
    <property type="match status" value="1"/>
</dbReference>
<dbReference type="PROSITE" id="PS50263">
    <property type="entry name" value="CN_HYDROLASE"/>
    <property type="match status" value="1"/>
</dbReference>
<feature type="domain" description="CN hydrolase" evidence="10">
    <location>
        <begin position="200"/>
        <end position="477"/>
    </location>
</feature>
<evidence type="ECO:0000313" key="12">
    <source>
        <dbReference type="Proteomes" id="UP000480178"/>
    </source>
</evidence>
<keyword evidence="3 9" id="KW-1003">Cell membrane</keyword>
<feature type="transmembrane region" description="Helical" evidence="9">
    <location>
        <begin position="61"/>
        <end position="81"/>
    </location>
</feature>
<protein>
    <recommendedName>
        <fullName evidence="9">Apolipoprotein N-acyltransferase</fullName>
        <shortName evidence="9">ALP N-acyltransferase</shortName>
        <ecNumber evidence="9">2.3.1.269</ecNumber>
    </recommendedName>
</protein>
<evidence type="ECO:0000256" key="5">
    <source>
        <dbReference type="ARBA" id="ARBA00022692"/>
    </source>
</evidence>
<evidence type="ECO:0000256" key="4">
    <source>
        <dbReference type="ARBA" id="ARBA00022679"/>
    </source>
</evidence>
<keyword evidence="12" id="KW-1185">Reference proteome</keyword>
<comment type="similarity">
    <text evidence="2 9">Belongs to the CN hydrolase family. Apolipoprotein N-acyltransferase subfamily.</text>
</comment>
<dbReference type="InterPro" id="IPR004563">
    <property type="entry name" value="Apolipo_AcylTrfase"/>
</dbReference>
<proteinExistence type="inferred from homology"/>
<dbReference type="UniPathway" id="UPA00666"/>
<dbReference type="SUPFAM" id="SSF56317">
    <property type="entry name" value="Carbon-nitrogen hydrolase"/>
    <property type="match status" value="1"/>
</dbReference>
<evidence type="ECO:0000256" key="9">
    <source>
        <dbReference type="HAMAP-Rule" id="MF_01148"/>
    </source>
</evidence>
<dbReference type="InterPro" id="IPR003010">
    <property type="entry name" value="C-N_Hydrolase"/>
</dbReference>
<comment type="function">
    <text evidence="9">Catalyzes the phospholipid dependent N-acylation of the N-terminal cysteine of apolipoprotein, the last step in lipoprotein maturation.</text>
</comment>
<dbReference type="InterPro" id="IPR045378">
    <property type="entry name" value="LNT_N"/>
</dbReference>
<dbReference type="PANTHER" id="PTHR38686:SF1">
    <property type="entry name" value="APOLIPOPROTEIN N-ACYLTRANSFERASE"/>
    <property type="match status" value="1"/>
</dbReference>
<dbReference type="GO" id="GO:0005886">
    <property type="term" value="C:plasma membrane"/>
    <property type="evidence" value="ECO:0007669"/>
    <property type="project" value="UniProtKB-SubCell"/>
</dbReference>
<dbReference type="Pfam" id="PF20154">
    <property type="entry name" value="LNT_N"/>
    <property type="match status" value="1"/>
</dbReference>
<evidence type="ECO:0000313" key="11">
    <source>
        <dbReference type="EMBL" id="QHT66621.1"/>
    </source>
</evidence>
<dbReference type="Pfam" id="PF00795">
    <property type="entry name" value="CN_hydrolase"/>
    <property type="match status" value="1"/>
</dbReference>
<organism evidence="11 12">
    <name type="scientific">Rhodocytophaga rosea</name>
    <dbReference type="NCBI Taxonomy" id="2704465"/>
    <lineage>
        <taxon>Bacteria</taxon>
        <taxon>Pseudomonadati</taxon>
        <taxon>Bacteroidota</taxon>
        <taxon>Cytophagia</taxon>
        <taxon>Cytophagales</taxon>
        <taxon>Rhodocytophagaceae</taxon>
        <taxon>Rhodocytophaga</taxon>
    </lineage>
</organism>
<dbReference type="HAMAP" id="MF_01148">
    <property type="entry name" value="Lnt"/>
    <property type="match status" value="1"/>
</dbReference>
<keyword evidence="11" id="KW-0449">Lipoprotein</keyword>
<feature type="transmembrane region" description="Helical" evidence="9">
    <location>
        <begin position="35"/>
        <end position="55"/>
    </location>
</feature>
<dbReference type="KEGG" id="rhoz:GXP67_08105"/>
<comment type="catalytic activity">
    <reaction evidence="9">
        <text>N-terminal S-1,2-diacyl-sn-glyceryl-L-cysteinyl-[lipoprotein] + a glycerophospholipid = N-acyl-S-1,2-diacyl-sn-glyceryl-L-cysteinyl-[lipoprotein] + a 2-acyl-sn-glycero-3-phospholipid + H(+)</text>
        <dbReference type="Rhea" id="RHEA:48228"/>
        <dbReference type="Rhea" id="RHEA-COMP:14681"/>
        <dbReference type="Rhea" id="RHEA-COMP:14684"/>
        <dbReference type="ChEBI" id="CHEBI:15378"/>
        <dbReference type="ChEBI" id="CHEBI:136912"/>
        <dbReference type="ChEBI" id="CHEBI:140656"/>
        <dbReference type="ChEBI" id="CHEBI:140657"/>
        <dbReference type="ChEBI" id="CHEBI:140660"/>
        <dbReference type="EC" id="2.3.1.269"/>
    </reaction>
</comment>
<evidence type="ECO:0000256" key="7">
    <source>
        <dbReference type="ARBA" id="ARBA00023136"/>
    </source>
</evidence>
<evidence type="ECO:0000256" key="6">
    <source>
        <dbReference type="ARBA" id="ARBA00022989"/>
    </source>
</evidence>
<keyword evidence="8 9" id="KW-0012">Acyltransferase</keyword>
<dbReference type="AlphaFoldDB" id="A0A6C0GF38"/>
<dbReference type="GO" id="GO:0042158">
    <property type="term" value="P:lipoprotein biosynthetic process"/>
    <property type="evidence" value="ECO:0007669"/>
    <property type="project" value="UniProtKB-UniRule"/>
</dbReference>
<feature type="transmembrane region" description="Helical" evidence="9">
    <location>
        <begin position="93"/>
        <end position="112"/>
    </location>
</feature>
<comment type="pathway">
    <text evidence="9">Protein modification; lipoprotein biosynthesis (N-acyl transfer).</text>
</comment>
<comment type="subcellular location">
    <subcellularLocation>
        <location evidence="1 9">Cell membrane</location>
        <topology evidence="1 9">Multi-pass membrane protein</topology>
    </subcellularLocation>
</comment>
<evidence type="ECO:0000256" key="8">
    <source>
        <dbReference type="ARBA" id="ARBA00023315"/>
    </source>
</evidence>
<dbReference type="CDD" id="cd07571">
    <property type="entry name" value="ALP_N-acyl_transferase"/>
    <property type="match status" value="1"/>
</dbReference>
<evidence type="ECO:0000256" key="2">
    <source>
        <dbReference type="ARBA" id="ARBA00010065"/>
    </source>
</evidence>
<dbReference type="GO" id="GO:0016410">
    <property type="term" value="F:N-acyltransferase activity"/>
    <property type="evidence" value="ECO:0007669"/>
    <property type="project" value="UniProtKB-UniRule"/>
</dbReference>
<evidence type="ECO:0000256" key="1">
    <source>
        <dbReference type="ARBA" id="ARBA00004651"/>
    </source>
</evidence>
<dbReference type="EC" id="2.3.1.269" evidence="9"/>
<dbReference type="RefSeq" id="WP_162442675.1">
    <property type="nucleotide sequence ID" value="NZ_CP048222.1"/>
</dbReference>
<sequence>MTYPLAFFLLFAFVPLLRLESHIVKRDLPKPGRTFFTYAYITMLVWNVLTTWWVYNSTAVGGIFAMLANALLQCIPLMLFWFTKRATNEKFGYFSLLCYWIGFEFIHLNWDLSWPWLTIGNGFLYAPEWVQWYEYTGVLGGTLWVWLANFTVYFALVKHKGVYTKTARAGADVYAMTLMLVPILYSYYLYETYQENGQEVEFVVVQPNIDPFTEKFADSENFIPFDQQVERFIELSKNQMTPHTSFVLWPETAIDGLYQESVIEQDALIQRIKTFVAENPHISLLTGVTSYTLYENKKAATPTARYRKDVGYYDVFNTALFIEPSKPVQFYHKSKLVPGVELMPYPSVFGFLTDLIFNLGGTAGGYGKQEERTVFKNDKGIGIAPAICYESVYGDFMTEYVRNGADFITIITNDGWWGNTPGHKQHLAYASLRAIESRRSIARSANTGISGFINQRGDILYPTKYWVQDVVNAPIRASKLITFYVRYGDYLGRTAMFIAPFLLLSVLVKSRIAQRRKRIVMS</sequence>
<feature type="transmembrane region" description="Helical" evidence="9">
    <location>
        <begin position="132"/>
        <end position="157"/>
    </location>
</feature>
<keyword evidence="7 9" id="KW-0472">Membrane</keyword>
<gene>
    <name evidence="9 11" type="primary">lnt</name>
    <name evidence="11" type="ORF">GXP67_08105</name>
</gene>
<feature type="transmembrane region" description="Helical" evidence="9">
    <location>
        <begin position="169"/>
        <end position="190"/>
    </location>
</feature>
<dbReference type="NCBIfam" id="TIGR00546">
    <property type="entry name" value="lnt"/>
    <property type="match status" value="1"/>
</dbReference>
<dbReference type="PANTHER" id="PTHR38686">
    <property type="entry name" value="APOLIPOPROTEIN N-ACYLTRANSFERASE"/>
    <property type="match status" value="1"/>
</dbReference>
<keyword evidence="5 9" id="KW-0812">Transmembrane</keyword>
<dbReference type="EMBL" id="CP048222">
    <property type="protein sequence ID" value="QHT66621.1"/>
    <property type="molecule type" value="Genomic_DNA"/>
</dbReference>
<feature type="transmembrane region" description="Helical" evidence="9">
    <location>
        <begin position="490"/>
        <end position="508"/>
    </location>
</feature>
<dbReference type="Proteomes" id="UP000480178">
    <property type="component" value="Chromosome"/>
</dbReference>
<evidence type="ECO:0000256" key="3">
    <source>
        <dbReference type="ARBA" id="ARBA00022475"/>
    </source>
</evidence>
<dbReference type="InterPro" id="IPR036526">
    <property type="entry name" value="C-N_Hydrolase_sf"/>
</dbReference>
<feature type="transmembrane region" description="Helical" evidence="9">
    <location>
        <begin position="6"/>
        <end position="23"/>
    </location>
</feature>